<evidence type="ECO:0000256" key="1">
    <source>
        <dbReference type="SAM" id="SignalP"/>
    </source>
</evidence>
<feature type="signal peptide" evidence="1">
    <location>
        <begin position="1"/>
        <end position="25"/>
    </location>
</feature>
<sequence>MAKTATRLLYLLILIAALLAALASATRHHRRIPRVIIKNITPQEATVVCRGPSVSGARKLNGTGSEYRFAVYPTDVDTPCTAIWNVRYFTDWEGFDPSRDAKLETVYFELRDDGVYYSPDSHKWMLEVPWGTE</sequence>
<dbReference type="PANTHER" id="PTHR35630:SF1">
    <property type="entry name" value="LEGUMINOSIN GROUP486 SECRETED PEPTIDE"/>
    <property type="match status" value="1"/>
</dbReference>
<keyword evidence="3" id="KW-1185">Reference proteome</keyword>
<dbReference type="PANTHER" id="PTHR35630">
    <property type="entry name" value="LEGUMINOSIN GROUP486 SECRETED PEPTIDE"/>
    <property type="match status" value="1"/>
</dbReference>
<evidence type="ECO:0000313" key="3">
    <source>
        <dbReference type="Proteomes" id="UP000594263"/>
    </source>
</evidence>
<accession>A0A7N0V785</accession>
<proteinExistence type="predicted"/>
<dbReference type="Proteomes" id="UP000594263">
    <property type="component" value="Unplaced"/>
</dbReference>
<organism evidence="2 3">
    <name type="scientific">Kalanchoe fedtschenkoi</name>
    <name type="common">Lavender scallops</name>
    <name type="synonym">South American air plant</name>
    <dbReference type="NCBI Taxonomy" id="63787"/>
    <lineage>
        <taxon>Eukaryota</taxon>
        <taxon>Viridiplantae</taxon>
        <taxon>Streptophyta</taxon>
        <taxon>Embryophyta</taxon>
        <taxon>Tracheophyta</taxon>
        <taxon>Spermatophyta</taxon>
        <taxon>Magnoliopsida</taxon>
        <taxon>eudicotyledons</taxon>
        <taxon>Gunneridae</taxon>
        <taxon>Pentapetalae</taxon>
        <taxon>Saxifragales</taxon>
        <taxon>Crassulaceae</taxon>
        <taxon>Kalanchoe</taxon>
    </lineage>
</organism>
<reference evidence="2" key="1">
    <citation type="submission" date="2021-01" db="UniProtKB">
        <authorList>
            <consortium name="EnsemblPlants"/>
        </authorList>
    </citation>
    <scope>IDENTIFICATION</scope>
</reference>
<dbReference type="Gramene" id="Kaladp0102s0058.1.v1.1">
    <property type="protein sequence ID" value="Kaladp0102s0058.1.v1.1.CDS.1"/>
    <property type="gene ID" value="Kaladp0102s0058.v1.1"/>
</dbReference>
<dbReference type="AlphaFoldDB" id="A0A7N0V785"/>
<protein>
    <submittedName>
        <fullName evidence="2">Uncharacterized protein</fullName>
    </submittedName>
</protein>
<evidence type="ECO:0000313" key="2">
    <source>
        <dbReference type="EnsemblPlants" id="Kaladp0102s0058.1.v1.1.CDS.1"/>
    </source>
</evidence>
<feature type="chain" id="PRO_5029483549" evidence="1">
    <location>
        <begin position="26"/>
        <end position="133"/>
    </location>
</feature>
<keyword evidence="1" id="KW-0732">Signal</keyword>
<dbReference type="EnsemblPlants" id="Kaladp0102s0058.1.v1.1">
    <property type="protein sequence ID" value="Kaladp0102s0058.1.v1.1.CDS.1"/>
    <property type="gene ID" value="Kaladp0102s0058.v1.1"/>
</dbReference>
<name>A0A7N0V785_KALFE</name>